<keyword evidence="1" id="KW-0812">Transmembrane</keyword>
<proteinExistence type="predicted"/>
<dbReference type="Proteomes" id="UP000324222">
    <property type="component" value="Unassembled WGS sequence"/>
</dbReference>
<keyword evidence="1" id="KW-0472">Membrane</keyword>
<dbReference type="EMBL" id="VSRR010000060">
    <property type="protein sequence ID" value="MPC09246.1"/>
    <property type="molecule type" value="Genomic_DNA"/>
</dbReference>
<name>A0A5B7CLF7_PORTR</name>
<sequence>MKNNDKHEYGIMVIFYSPGIANVTSKWFFPCVDPLVPLLVLLPFKLLPTVSTVILADVEVMILYMAPQQISISEGNQTQLTLASLKNRMHCQQCFLARGTKTLEKKIKHV</sequence>
<reference evidence="2 3" key="1">
    <citation type="submission" date="2019-05" db="EMBL/GenBank/DDBJ databases">
        <title>Another draft genome of Portunus trituberculatus and its Hox gene families provides insights of decapod evolution.</title>
        <authorList>
            <person name="Jeong J.-H."/>
            <person name="Song I."/>
            <person name="Kim S."/>
            <person name="Choi T."/>
            <person name="Kim D."/>
            <person name="Ryu S."/>
            <person name="Kim W."/>
        </authorList>
    </citation>
    <scope>NUCLEOTIDE SEQUENCE [LARGE SCALE GENOMIC DNA]</scope>
    <source>
        <tissue evidence="2">Muscle</tissue>
    </source>
</reference>
<dbReference type="AlphaFoldDB" id="A0A5B7CLF7"/>
<accession>A0A5B7CLF7</accession>
<evidence type="ECO:0000256" key="1">
    <source>
        <dbReference type="SAM" id="Phobius"/>
    </source>
</evidence>
<feature type="transmembrane region" description="Helical" evidence="1">
    <location>
        <begin position="9"/>
        <end position="29"/>
    </location>
</feature>
<comment type="caution">
    <text evidence="2">The sequence shown here is derived from an EMBL/GenBank/DDBJ whole genome shotgun (WGS) entry which is preliminary data.</text>
</comment>
<organism evidence="2 3">
    <name type="scientific">Portunus trituberculatus</name>
    <name type="common">Swimming crab</name>
    <name type="synonym">Neptunus trituberculatus</name>
    <dbReference type="NCBI Taxonomy" id="210409"/>
    <lineage>
        <taxon>Eukaryota</taxon>
        <taxon>Metazoa</taxon>
        <taxon>Ecdysozoa</taxon>
        <taxon>Arthropoda</taxon>
        <taxon>Crustacea</taxon>
        <taxon>Multicrustacea</taxon>
        <taxon>Malacostraca</taxon>
        <taxon>Eumalacostraca</taxon>
        <taxon>Eucarida</taxon>
        <taxon>Decapoda</taxon>
        <taxon>Pleocyemata</taxon>
        <taxon>Brachyura</taxon>
        <taxon>Eubrachyura</taxon>
        <taxon>Portunoidea</taxon>
        <taxon>Portunidae</taxon>
        <taxon>Portuninae</taxon>
        <taxon>Portunus</taxon>
    </lineage>
</organism>
<protein>
    <submittedName>
        <fullName evidence="2">Uncharacterized protein</fullName>
    </submittedName>
</protein>
<feature type="transmembrane region" description="Helical" evidence="1">
    <location>
        <begin position="35"/>
        <end position="56"/>
    </location>
</feature>
<evidence type="ECO:0000313" key="2">
    <source>
        <dbReference type="EMBL" id="MPC09246.1"/>
    </source>
</evidence>
<evidence type="ECO:0000313" key="3">
    <source>
        <dbReference type="Proteomes" id="UP000324222"/>
    </source>
</evidence>
<keyword evidence="1" id="KW-1133">Transmembrane helix</keyword>
<gene>
    <name evidence="2" type="ORF">E2C01_001850</name>
</gene>
<keyword evidence="3" id="KW-1185">Reference proteome</keyword>